<dbReference type="AlphaFoldDB" id="A0A975SP23"/>
<evidence type="ECO:0000313" key="4">
    <source>
        <dbReference type="Proteomes" id="UP000683428"/>
    </source>
</evidence>
<dbReference type="RefSeq" id="WP_216131684.1">
    <property type="nucleotide sequence ID" value="NZ_CP064782.1"/>
</dbReference>
<dbReference type="Proteomes" id="UP000683428">
    <property type="component" value="Chromosome"/>
</dbReference>
<dbReference type="PROSITE" id="PS50206">
    <property type="entry name" value="RHODANESE_3"/>
    <property type="match status" value="1"/>
</dbReference>
<evidence type="ECO:0000256" key="1">
    <source>
        <dbReference type="SAM" id="Phobius"/>
    </source>
</evidence>
<keyword evidence="1" id="KW-0472">Membrane</keyword>
<dbReference type="EMBL" id="CP064782">
    <property type="protein sequence ID" value="QWT49929.1"/>
    <property type="molecule type" value="Genomic_DNA"/>
</dbReference>
<dbReference type="KEGG" id="aiq:Azoinq_04815"/>
<evidence type="ECO:0000259" key="2">
    <source>
        <dbReference type="PROSITE" id="PS50206"/>
    </source>
</evidence>
<proteinExistence type="predicted"/>
<name>A0A975SP23_9RHOO</name>
<dbReference type="Pfam" id="PF00581">
    <property type="entry name" value="Rhodanese"/>
    <property type="match status" value="1"/>
</dbReference>
<feature type="transmembrane region" description="Helical" evidence="1">
    <location>
        <begin position="6"/>
        <end position="26"/>
    </location>
</feature>
<dbReference type="InterPro" id="IPR050229">
    <property type="entry name" value="GlpE_sulfurtransferase"/>
</dbReference>
<protein>
    <submittedName>
        <fullName evidence="3">Rhodanese-like domain-containing protein</fullName>
    </submittedName>
</protein>
<reference evidence="3" key="1">
    <citation type="submission" date="2020-11" db="EMBL/GenBank/DDBJ databases">
        <title>Azospira inquinata sp. nov.</title>
        <authorList>
            <person name="Moe W.M."/>
            <person name="Mikes M.C."/>
        </authorList>
    </citation>
    <scope>NUCLEOTIDE SEQUENCE</scope>
    <source>
        <strain evidence="3">Azo-3</strain>
    </source>
</reference>
<keyword evidence="4" id="KW-1185">Reference proteome</keyword>
<keyword evidence="1" id="KW-0812">Transmembrane</keyword>
<organism evidence="3 4">
    <name type="scientific">Azospira inquinata</name>
    <dbReference type="NCBI Taxonomy" id="2785627"/>
    <lineage>
        <taxon>Bacteria</taxon>
        <taxon>Pseudomonadati</taxon>
        <taxon>Pseudomonadota</taxon>
        <taxon>Betaproteobacteria</taxon>
        <taxon>Rhodocyclales</taxon>
        <taxon>Rhodocyclaceae</taxon>
        <taxon>Azospira</taxon>
    </lineage>
</organism>
<dbReference type="PANTHER" id="PTHR43031">
    <property type="entry name" value="FAD-DEPENDENT OXIDOREDUCTASE"/>
    <property type="match status" value="1"/>
</dbReference>
<dbReference type="SMART" id="SM00450">
    <property type="entry name" value="RHOD"/>
    <property type="match status" value="1"/>
</dbReference>
<sequence length="137" mass="14530">MEFIKQNIFLVGLVVVSGGAFLASLLRRSGGPAISVVDATLLINRQDALVLDVRDPAEFAGGHIPEAKNVPLAKLGERISELAQYKDRPIVVVCASGMRSATACGQLAKAGFTQVKNLDGGMGRWSEANLPLTRKKA</sequence>
<dbReference type="PANTHER" id="PTHR43031:SF18">
    <property type="entry name" value="RHODANESE-RELATED SULFURTRANSFERASES"/>
    <property type="match status" value="1"/>
</dbReference>
<gene>
    <name evidence="3" type="ORF">Azoinq_04815</name>
</gene>
<accession>A0A975SP23</accession>
<dbReference type="InterPro" id="IPR001763">
    <property type="entry name" value="Rhodanese-like_dom"/>
</dbReference>
<evidence type="ECO:0000313" key="3">
    <source>
        <dbReference type="EMBL" id="QWT49929.1"/>
    </source>
</evidence>
<feature type="domain" description="Rhodanese" evidence="2">
    <location>
        <begin position="44"/>
        <end position="134"/>
    </location>
</feature>
<dbReference type="CDD" id="cd00158">
    <property type="entry name" value="RHOD"/>
    <property type="match status" value="1"/>
</dbReference>
<keyword evidence="1" id="KW-1133">Transmembrane helix</keyword>